<gene>
    <name evidence="3" type="ORF">GCM10023214_32300</name>
</gene>
<dbReference type="InterPro" id="IPR011256">
    <property type="entry name" value="Reg_factor_effector_dom_sf"/>
</dbReference>
<dbReference type="Pfam" id="PF13411">
    <property type="entry name" value="MerR_1"/>
    <property type="match status" value="1"/>
</dbReference>
<keyword evidence="4" id="KW-1185">Reference proteome</keyword>
<keyword evidence="1" id="KW-0238">DNA-binding</keyword>
<dbReference type="PANTHER" id="PTHR30204">
    <property type="entry name" value="REDOX-CYCLING DRUG-SENSING TRANSCRIPTIONAL ACTIVATOR SOXR"/>
    <property type="match status" value="1"/>
</dbReference>
<dbReference type="SMART" id="SM00422">
    <property type="entry name" value="HTH_MERR"/>
    <property type="match status" value="1"/>
</dbReference>
<name>A0ABP9QL53_9PSEU</name>
<evidence type="ECO:0000256" key="1">
    <source>
        <dbReference type="ARBA" id="ARBA00023125"/>
    </source>
</evidence>
<reference evidence="4" key="1">
    <citation type="journal article" date="2019" name="Int. J. Syst. Evol. Microbiol.">
        <title>The Global Catalogue of Microorganisms (GCM) 10K type strain sequencing project: providing services to taxonomists for standard genome sequencing and annotation.</title>
        <authorList>
            <consortium name="The Broad Institute Genomics Platform"/>
            <consortium name="The Broad Institute Genome Sequencing Center for Infectious Disease"/>
            <person name="Wu L."/>
            <person name="Ma J."/>
        </authorList>
    </citation>
    <scope>NUCLEOTIDE SEQUENCE [LARGE SCALE GENOMIC DNA]</scope>
    <source>
        <strain evidence="4">JCM 18054</strain>
    </source>
</reference>
<sequence length="268" mass="29313">MDRLSIGEFARLSRLSPKALRLYDELGLLRPAHVAPESGYRWYAPAQLDEARLVASLRRIGVPLARIKEILALPAAEAGEAIAAHWGDVEAEHAARRELAGHLVNRLRGRKTEMPEVTVRELPARTLLTSIRHVRPAELVPVGRELFISRLRRGVPRDGDPFLIYHGEVSEDSDGPVEWCWPVPPDDARDIAAEFPDLTLRVEAAHEEAFLPCVGEGGAAAEAAIEAFRAWATEHGRHPAGAIRLVLVPRSRAASFAVPLSSRTSGGA</sequence>
<protein>
    <submittedName>
        <fullName evidence="3">Helix-turn-helix domain-containing protein</fullName>
    </submittedName>
</protein>
<dbReference type="Proteomes" id="UP001500192">
    <property type="component" value="Unassembled WGS sequence"/>
</dbReference>
<dbReference type="PROSITE" id="PS50937">
    <property type="entry name" value="HTH_MERR_2"/>
    <property type="match status" value="1"/>
</dbReference>
<dbReference type="Gene3D" id="3.20.80.10">
    <property type="entry name" value="Regulatory factor, effector binding domain"/>
    <property type="match status" value="1"/>
</dbReference>
<dbReference type="SUPFAM" id="SSF46955">
    <property type="entry name" value="Putative DNA-binding domain"/>
    <property type="match status" value="1"/>
</dbReference>
<dbReference type="InterPro" id="IPR000551">
    <property type="entry name" value="MerR-type_HTH_dom"/>
</dbReference>
<dbReference type="PROSITE" id="PS00552">
    <property type="entry name" value="HTH_MERR_1"/>
    <property type="match status" value="1"/>
</dbReference>
<evidence type="ECO:0000313" key="4">
    <source>
        <dbReference type="Proteomes" id="UP001500192"/>
    </source>
</evidence>
<dbReference type="InterPro" id="IPR047057">
    <property type="entry name" value="MerR_fam"/>
</dbReference>
<dbReference type="CDD" id="cd01107">
    <property type="entry name" value="HTH_BmrR"/>
    <property type="match status" value="1"/>
</dbReference>
<dbReference type="PANTHER" id="PTHR30204:SF97">
    <property type="entry name" value="MERR FAMILY REGULATORY PROTEIN"/>
    <property type="match status" value="1"/>
</dbReference>
<organism evidence="3 4">
    <name type="scientific">Amycolatopsis dongchuanensis</name>
    <dbReference type="NCBI Taxonomy" id="1070866"/>
    <lineage>
        <taxon>Bacteria</taxon>
        <taxon>Bacillati</taxon>
        <taxon>Actinomycetota</taxon>
        <taxon>Actinomycetes</taxon>
        <taxon>Pseudonocardiales</taxon>
        <taxon>Pseudonocardiaceae</taxon>
        <taxon>Amycolatopsis</taxon>
    </lineage>
</organism>
<evidence type="ECO:0000259" key="2">
    <source>
        <dbReference type="PROSITE" id="PS50937"/>
    </source>
</evidence>
<dbReference type="RefSeq" id="WP_346054129.1">
    <property type="nucleotide sequence ID" value="NZ_BAABIB010000070.1"/>
</dbReference>
<accession>A0ABP9QL53</accession>
<comment type="caution">
    <text evidence="3">The sequence shown here is derived from an EMBL/GenBank/DDBJ whole genome shotgun (WGS) entry which is preliminary data.</text>
</comment>
<dbReference type="Gene3D" id="1.10.1660.10">
    <property type="match status" value="1"/>
</dbReference>
<proteinExistence type="predicted"/>
<evidence type="ECO:0000313" key="3">
    <source>
        <dbReference type="EMBL" id="GAA5163730.1"/>
    </source>
</evidence>
<dbReference type="EMBL" id="BAABIB010000070">
    <property type="protein sequence ID" value="GAA5163730.1"/>
    <property type="molecule type" value="Genomic_DNA"/>
</dbReference>
<dbReference type="InterPro" id="IPR009061">
    <property type="entry name" value="DNA-bd_dom_put_sf"/>
</dbReference>
<feature type="domain" description="HTH merR-type" evidence="2">
    <location>
        <begin position="3"/>
        <end position="73"/>
    </location>
</feature>